<dbReference type="InterPro" id="IPR036388">
    <property type="entry name" value="WH-like_DNA-bd_sf"/>
</dbReference>
<dbReference type="Pfam" id="PF01037">
    <property type="entry name" value="AsnC_trans_reg"/>
    <property type="match status" value="1"/>
</dbReference>
<dbReference type="AlphaFoldDB" id="A0A844BC77"/>
<dbReference type="PANTHER" id="PTHR30154:SF34">
    <property type="entry name" value="TRANSCRIPTIONAL REGULATOR AZLB"/>
    <property type="match status" value="1"/>
</dbReference>
<evidence type="ECO:0000256" key="3">
    <source>
        <dbReference type="ARBA" id="ARBA00023163"/>
    </source>
</evidence>
<dbReference type="InterPro" id="IPR036390">
    <property type="entry name" value="WH_DNA-bd_sf"/>
</dbReference>
<dbReference type="InterPro" id="IPR011008">
    <property type="entry name" value="Dimeric_a/b-barrel"/>
</dbReference>
<keyword evidence="3" id="KW-0804">Transcription</keyword>
<dbReference type="PRINTS" id="PR00033">
    <property type="entry name" value="HTHASNC"/>
</dbReference>
<dbReference type="SUPFAM" id="SSF54909">
    <property type="entry name" value="Dimeric alpha+beta barrel"/>
    <property type="match status" value="1"/>
</dbReference>
<dbReference type="Gene3D" id="3.30.70.920">
    <property type="match status" value="1"/>
</dbReference>
<dbReference type="InterPro" id="IPR000485">
    <property type="entry name" value="AsnC-type_HTH_dom"/>
</dbReference>
<dbReference type="Proteomes" id="UP000487350">
    <property type="component" value="Unassembled WGS sequence"/>
</dbReference>
<dbReference type="Pfam" id="PF13412">
    <property type="entry name" value="HTH_24"/>
    <property type="match status" value="1"/>
</dbReference>
<dbReference type="RefSeq" id="WP_153586555.1">
    <property type="nucleotide sequence ID" value="NZ_WJBU01000021.1"/>
</dbReference>
<evidence type="ECO:0000256" key="1">
    <source>
        <dbReference type="ARBA" id="ARBA00023015"/>
    </source>
</evidence>
<dbReference type="OrthoDB" id="8590699at2"/>
<dbReference type="EMBL" id="WJBU01000021">
    <property type="protein sequence ID" value="MRD49249.1"/>
    <property type="molecule type" value="Genomic_DNA"/>
</dbReference>
<keyword evidence="6" id="KW-1185">Reference proteome</keyword>
<evidence type="ECO:0000313" key="6">
    <source>
        <dbReference type="Proteomes" id="UP000487350"/>
    </source>
</evidence>
<proteinExistence type="predicted"/>
<dbReference type="SUPFAM" id="SSF46785">
    <property type="entry name" value="Winged helix' DNA-binding domain"/>
    <property type="match status" value="1"/>
</dbReference>
<protein>
    <submittedName>
        <fullName evidence="5">AsnC family transcriptional regulator</fullName>
    </submittedName>
</protein>
<keyword evidence="1" id="KW-0805">Transcription regulation</keyword>
<evidence type="ECO:0000259" key="4">
    <source>
        <dbReference type="PROSITE" id="PS50956"/>
    </source>
</evidence>
<dbReference type="InterPro" id="IPR019888">
    <property type="entry name" value="Tscrpt_reg_AsnC-like"/>
</dbReference>
<evidence type="ECO:0000313" key="5">
    <source>
        <dbReference type="EMBL" id="MRD49249.1"/>
    </source>
</evidence>
<accession>A0A844BC77</accession>
<name>A0A844BC77_9BURK</name>
<keyword evidence="2" id="KW-0238">DNA-binding</keyword>
<feature type="domain" description="HTH asnC-type" evidence="4">
    <location>
        <begin position="3"/>
        <end position="64"/>
    </location>
</feature>
<dbReference type="InterPro" id="IPR019887">
    <property type="entry name" value="Tscrpt_reg_AsnC/Lrp_C"/>
</dbReference>
<gene>
    <name evidence="5" type="ORF">GHT07_18395</name>
</gene>
<reference evidence="5 6" key="1">
    <citation type="submission" date="2019-11" db="EMBL/GenBank/DDBJ databases">
        <title>Caenimonas koreensis gen. nov., sp. nov., isolated from activated sludge.</title>
        <authorList>
            <person name="Seung H.R."/>
        </authorList>
    </citation>
    <scope>NUCLEOTIDE SEQUENCE [LARGE SCALE GENOMIC DNA]</scope>
    <source>
        <strain evidence="5 6">EMB320</strain>
    </source>
</reference>
<dbReference type="GO" id="GO:0005829">
    <property type="term" value="C:cytosol"/>
    <property type="evidence" value="ECO:0007669"/>
    <property type="project" value="TreeGrafter"/>
</dbReference>
<sequence>MELDRADLKLLDLLQRDGRTTVQALSEAIHLSARATLNRVRKLESEGMIEGYRALVSRSALGQQICVFAEIALKDQRQATIQKFEKRMAQTTEVVACYVISGRYDYIARIACTSLDVYHRLINEWLDDTSLGVEKIVTNIELQTIKEFAGFPLPAAHSSHRN</sequence>
<dbReference type="PANTHER" id="PTHR30154">
    <property type="entry name" value="LEUCINE-RESPONSIVE REGULATORY PROTEIN"/>
    <property type="match status" value="1"/>
</dbReference>
<dbReference type="Gene3D" id="1.10.10.10">
    <property type="entry name" value="Winged helix-like DNA-binding domain superfamily/Winged helix DNA-binding domain"/>
    <property type="match status" value="1"/>
</dbReference>
<dbReference type="GO" id="GO:0043565">
    <property type="term" value="F:sequence-specific DNA binding"/>
    <property type="evidence" value="ECO:0007669"/>
    <property type="project" value="InterPro"/>
</dbReference>
<evidence type="ECO:0000256" key="2">
    <source>
        <dbReference type="ARBA" id="ARBA00023125"/>
    </source>
</evidence>
<dbReference type="SMART" id="SM00344">
    <property type="entry name" value="HTH_ASNC"/>
    <property type="match status" value="1"/>
</dbReference>
<dbReference type="GO" id="GO:0043200">
    <property type="term" value="P:response to amino acid"/>
    <property type="evidence" value="ECO:0007669"/>
    <property type="project" value="TreeGrafter"/>
</dbReference>
<organism evidence="5 6">
    <name type="scientific">Caenimonas koreensis DSM 17982</name>
    <dbReference type="NCBI Taxonomy" id="1121255"/>
    <lineage>
        <taxon>Bacteria</taxon>
        <taxon>Pseudomonadati</taxon>
        <taxon>Pseudomonadota</taxon>
        <taxon>Betaproteobacteria</taxon>
        <taxon>Burkholderiales</taxon>
        <taxon>Comamonadaceae</taxon>
        <taxon>Caenimonas</taxon>
    </lineage>
</organism>
<comment type="caution">
    <text evidence="5">The sequence shown here is derived from an EMBL/GenBank/DDBJ whole genome shotgun (WGS) entry which is preliminary data.</text>
</comment>
<dbReference type="PROSITE" id="PS50956">
    <property type="entry name" value="HTH_ASNC_2"/>
    <property type="match status" value="1"/>
</dbReference>